<dbReference type="Gene3D" id="3.30.70.120">
    <property type="match status" value="1"/>
</dbReference>
<dbReference type="InterPro" id="IPR020621">
    <property type="entry name" value="ATP-PRT_HisG_long"/>
</dbReference>
<keyword evidence="8 18" id="KW-0963">Cytoplasm</keyword>
<evidence type="ECO:0000256" key="9">
    <source>
        <dbReference type="ARBA" id="ARBA00022605"/>
    </source>
</evidence>
<evidence type="ECO:0000256" key="18">
    <source>
        <dbReference type="HAMAP-Rule" id="MF_00079"/>
    </source>
</evidence>
<dbReference type="EMBL" id="CADCWH010000158">
    <property type="protein sequence ID" value="CAA9552129.1"/>
    <property type="molecule type" value="Genomic_DNA"/>
</dbReference>
<evidence type="ECO:0000256" key="8">
    <source>
        <dbReference type="ARBA" id="ARBA00022490"/>
    </source>
</evidence>
<evidence type="ECO:0000256" key="10">
    <source>
        <dbReference type="ARBA" id="ARBA00022676"/>
    </source>
</evidence>
<accession>A0A6J4UN50</accession>
<evidence type="ECO:0000256" key="17">
    <source>
        <dbReference type="ARBA" id="ARBA00024861"/>
    </source>
</evidence>
<evidence type="ECO:0000256" key="5">
    <source>
        <dbReference type="ARBA" id="ARBA00007955"/>
    </source>
</evidence>
<name>A0A6J4UN50_9BACT</name>
<feature type="domain" description="Histidine biosynthesis HisG C-terminal" evidence="20">
    <location>
        <begin position="218"/>
        <end position="290"/>
    </location>
</feature>
<evidence type="ECO:0000256" key="6">
    <source>
        <dbReference type="ARBA" id="ARBA00011946"/>
    </source>
</evidence>
<evidence type="ECO:0000256" key="14">
    <source>
        <dbReference type="ARBA" id="ARBA00022840"/>
    </source>
</evidence>
<dbReference type="InterPro" id="IPR015867">
    <property type="entry name" value="N-reg_PII/ATP_PRibTrfase_C"/>
</dbReference>
<evidence type="ECO:0000256" key="15">
    <source>
        <dbReference type="ARBA" id="ARBA00022842"/>
    </source>
</evidence>
<evidence type="ECO:0000259" key="20">
    <source>
        <dbReference type="Pfam" id="PF08029"/>
    </source>
</evidence>
<dbReference type="InterPro" id="IPR013820">
    <property type="entry name" value="ATP_PRibTrfase_cat"/>
</dbReference>
<evidence type="ECO:0000256" key="12">
    <source>
        <dbReference type="ARBA" id="ARBA00022723"/>
    </source>
</evidence>
<dbReference type="AlphaFoldDB" id="A0A6J4UN50"/>
<evidence type="ECO:0000313" key="21">
    <source>
        <dbReference type="EMBL" id="CAA9552129.1"/>
    </source>
</evidence>
<dbReference type="GO" id="GO:0000287">
    <property type="term" value="F:magnesium ion binding"/>
    <property type="evidence" value="ECO:0007669"/>
    <property type="project" value="UniProtKB-UniRule"/>
</dbReference>
<evidence type="ECO:0000256" key="7">
    <source>
        <dbReference type="ARBA" id="ARBA00020998"/>
    </source>
</evidence>
<protein>
    <recommendedName>
        <fullName evidence="7 18">ATP phosphoribosyltransferase</fullName>
        <shortName evidence="18">ATP-PRT</shortName>
        <shortName evidence="18">ATP-PRTase</shortName>
        <ecNumber evidence="6 18">2.4.2.17</ecNumber>
    </recommendedName>
</protein>
<evidence type="ECO:0000256" key="16">
    <source>
        <dbReference type="ARBA" id="ARBA00023102"/>
    </source>
</evidence>
<dbReference type="InterPro" id="IPR013115">
    <property type="entry name" value="HisG_C"/>
</dbReference>
<comment type="catalytic activity">
    <reaction evidence="1 18">
        <text>1-(5-phospho-beta-D-ribosyl)-ATP + diphosphate = 5-phospho-alpha-D-ribose 1-diphosphate + ATP</text>
        <dbReference type="Rhea" id="RHEA:18473"/>
        <dbReference type="ChEBI" id="CHEBI:30616"/>
        <dbReference type="ChEBI" id="CHEBI:33019"/>
        <dbReference type="ChEBI" id="CHEBI:58017"/>
        <dbReference type="ChEBI" id="CHEBI:73183"/>
        <dbReference type="EC" id="2.4.2.17"/>
    </reaction>
</comment>
<comment type="similarity">
    <text evidence="5 18">Belongs to the ATP phosphoribosyltransferase family. Long subfamily.</text>
</comment>
<dbReference type="UniPathway" id="UPA00031">
    <property type="reaction ID" value="UER00006"/>
</dbReference>
<dbReference type="Pfam" id="PF08029">
    <property type="entry name" value="HisG_C"/>
    <property type="match status" value="1"/>
</dbReference>
<evidence type="ECO:0000256" key="13">
    <source>
        <dbReference type="ARBA" id="ARBA00022741"/>
    </source>
</evidence>
<dbReference type="GO" id="GO:0005737">
    <property type="term" value="C:cytoplasm"/>
    <property type="evidence" value="ECO:0007669"/>
    <property type="project" value="UniProtKB-SubCell"/>
</dbReference>
<evidence type="ECO:0000259" key="19">
    <source>
        <dbReference type="Pfam" id="PF01634"/>
    </source>
</evidence>
<dbReference type="GO" id="GO:0005524">
    <property type="term" value="F:ATP binding"/>
    <property type="evidence" value="ECO:0007669"/>
    <property type="project" value="UniProtKB-KW"/>
</dbReference>
<comment type="subcellular location">
    <subcellularLocation>
        <location evidence="3 18">Cytoplasm</location>
    </subcellularLocation>
</comment>
<dbReference type="InterPro" id="IPR011322">
    <property type="entry name" value="N-reg_PII-like_a/b"/>
</dbReference>
<keyword evidence="12 18" id="KW-0479">Metal-binding</keyword>
<dbReference type="GO" id="GO:0003879">
    <property type="term" value="F:ATP phosphoribosyltransferase activity"/>
    <property type="evidence" value="ECO:0007669"/>
    <property type="project" value="UniProtKB-UniRule"/>
</dbReference>
<keyword evidence="10 18" id="KW-0328">Glycosyltransferase</keyword>
<dbReference type="FunFam" id="3.30.70.120:FF:000002">
    <property type="entry name" value="ATP phosphoribosyltransferase"/>
    <property type="match status" value="1"/>
</dbReference>
<evidence type="ECO:0000256" key="1">
    <source>
        <dbReference type="ARBA" id="ARBA00000915"/>
    </source>
</evidence>
<comment type="function">
    <text evidence="17 18">Catalyzes the condensation of ATP and 5-phosphoribose 1-diphosphate to form N'-(5'-phosphoribosyl)-ATP (PR-ATP). Has a crucial role in the pathway because the rate of histidine biosynthesis seems to be controlled primarily by regulation of HisG enzymatic activity.</text>
</comment>
<comment type="cofactor">
    <cofactor evidence="2 18">
        <name>Mg(2+)</name>
        <dbReference type="ChEBI" id="CHEBI:18420"/>
    </cofactor>
</comment>
<evidence type="ECO:0000256" key="2">
    <source>
        <dbReference type="ARBA" id="ARBA00001946"/>
    </source>
</evidence>
<keyword evidence="11 18" id="KW-0808">Transferase</keyword>
<organism evidence="21">
    <name type="scientific">uncultured Thermomicrobiales bacterium</name>
    <dbReference type="NCBI Taxonomy" id="1645740"/>
    <lineage>
        <taxon>Bacteria</taxon>
        <taxon>Pseudomonadati</taxon>
        <taxon>Thermomicrobiota</taxon>
        <taxon>Thermomicrobia</taxon>
        <taxon>Thermomicrobiales</taxon>
        <taxon>environmental samples</taxon>
    </lineage>
</organism>
<evidence type="ECO:0000256" key="3">
    <source>
        <dbReference type="ARBA" id="ARBA00004496"/>
    </source>
</evidence>
<comment type="pathway">
    <text evidence="4 18">Amino-acid biosynthesis; L-histidine biosynthesis; L-histidine from 5-phospho-alpha-D-ribose 1-diphosphate: step 1/9.</text>
</comment>
<dbReference type="PANTHER" id="PTHR21403:SF8">
    <property type="entry name" value="ATP PHOSPHORIBOSYLTRANSFERASE"/>
    <property type="match status" value="1"/>
</dbReference>
<reference evidence="21" key="1">
    <citation type="submission" date="2020-02" db="EMBL/GenBank/DDBJ databases">
        <authorList>
            <person name="Meier V. D."/>
        </authorList>
    </citation>
    <scope>NUCLEOTIDE SEQUENCE</scope>
    <source>
        <strain evidence="21">AVDCRST_MAG70</strain>
    </source>
</reference>
<dbReference type="GO" id="GO:0000105">
    <property type="term" value="P:L-histidine biosynthetic process"/>
    <property type="evidence" value="ECO:0007669"/>
    <property type="project" value="UniProtKB-UniRule"/>
</dbReference>
<keyword evidence="15 18" id="KW-0460">Magnesium</keyword>
<dbReference type="SUPFAM" id="SSF54913">
    <property type="entry name" value="GlnB-like"/>
    <property type="match status" value="1"/>
</dbReference>
<comment type="activity regulation">
    <text evidence="18">Feedback inhibited by histidine.</text>
</comment>
<sequence length="293" mass="31303">MTAPIADGRLKLAIQRSGRLTDPTLALLAAIGLDFESYGQRLISHCRNFPLSILYGRDDDIPELVALGTADLGIVGRNLVHEEEREVVELLPLGFGRCSLVVAVPRDSHFQEPADLAECRVATSYPHSTRGFFRALGASPEVITISGSVEAAPAIGLADAIVDLTATGSSLLLNDLRPIATILESEAVLVANPTTHASAAGLVIIERLLLRVRAVNAARRYKYVMMNAPEAALPAIRAVIPGLKAPTIVPLDKAGWVAVHAALSEEDFWESVERLRAAGATEILVSSLEKLLL</sequence>
<dbReference type="NCBIfam" id="TIGR03455">
    <property type="entry name" value="HisG_C-term"/>
    <property type="match status" value="1"/>
</dbReference>
<proteinExistence type="inferred from homology"/>
<keyword evidence="9 18" id="KW-0028">Amino-acid biosynthesis</keyword>
<dbReference type="HAMAP" id="MF_00079">
    <property type="entry name" value="HisG_Long"/>
    <property type="match status" value="1"/>
</dbReference>
<dbReference type="Pfam" id="PF01634">
    <property type="entry name" value="HisG"/>
    <property type="match status" value="1"/>
</dbReference>
<keyword evidence="16 18" id="KW-0368">Histidine biosynthesis</keyword>
<dbReference type="PANTHER" id="PTHR21403">
    <property type="entry name" value="ATP PHOSPHORIBOSYLTRANSFERASE ATP-PRTASE"/>
    <property type="match status" value="1"/>
</dbReference>
<gene>
    <name evidence="18" type="primary">hisG</name>
    <name evidence="21" type="ORF">AVDCRST_MAG70-1011</name>
</gene>
<evidence type="ECO:0000256" key="4">
    <source>
        <dbReference type="ARBA" id="ARBA00004667"/>
    </source>
</evidence>
<dbReference type="NCBIfam" id="TIGR00070">
    <property type="entry name" value="hisG"/>
    <property type="match status" value="1"/>
</dbReference>
<evidence type="ECO:0000256" key="11">
    <source>
        <dbReference type="ARBA" id="ARBA00022679"/>
    </source>
</evidence>
<dbReference type="SUPFAM" id="SSF53850">
    <property type="entry name" value="Periplasmic binding protein-like II"/>
    <property type="match status" value="1"/>
</dbReference>
<dbReference type="InterPro" id="IPR001348">
    <property type="entry name" value="ATP_PRibTrfase_HisG"/>
</dbReference>
<keyword evidence="14 18" id="KW-0067">ATP-binding</keyword>
<keyword evidence="13 18" id="KW-0547">Nucleotide-binding</keyword>
<dbReference type="Gene3D" id="3.40.190.10">
    <property type="entry name" value="Periplasmic binding protein-like II"/>
    <property type="match status" value="2"/>
</dbReference>
<feature type="domain" description="ATP phosphoribosyltransferase catalytic" evidence="19">
    <location>
        <begin position="57"/>
        <end position="211"/>
    </location>
</feature>
<dbReference type="EC" id="2.4.2.17" evidence="6 18"/>